<dbReference type="KEGG" id="pmet:G4Y79_09235"/>
<proteinExistence type="predicted"/>
<dbReference type="Proteomes" id="UP000594468">
    <property type="component" value="Chromosome"/>
</dbReference>
<keyword evidence="2" id="KW-1185">Reference proteome</keyword>
<organism evidence="1 2">
    <name type="scientific">Phototrophicus methaneseepsis</name>
    <dbReference type="NCBI Taxonomy" id="2710758"/>
    <lineage>
        <taxon>Bacteria</taxon>
        <taxon>Bacillati</taxon>
        <taxon>Chloroflexota</taxon>
        <taxon>Candidatus Thermofontia</taxon>
        <taxon>Phototrophicales</taxon>
        <taxon>Phototrophicaceae</taxon>
        <taxon>Phototrophicus</taxon>
    </lineage>
</organism>
<evidence type="ECO:0000313" key="2">
    <source>
        <dbReference type="Proteomes" id="UP000594468"/>
    </source>
</evidence>
<sequence>MNEIDFAKIIEEIAEVLKNNGIDTDTFALNVHLSTEEFDRVVSASQQPIQGYEPPIRRAYVRHNNSVFHMLGGFRKNID</sequence>
<name>A0A7S8IGE9_9CHLR</name>
<dbReference type="AlphaFoldDB" id="A0A7S8IGE9"/>
<accession>A0A7S8IGE9</accession>
<protein>
    <submittedName>
        <fullName evidence="1">Uncharacterized protein</fullName>
    </submittedName>
</protein>
<reference evidence="1 2" key="1">
    <citation type="submission" date="2020-02" db="EMBL/GenBank/DDBJ databases">
        <authorList>
            <person name="Zheng R.K."/>
            <person name="Sun C.M."/>
        </authorList>
    </citation>
    <scope>NUCLEOTIDE SEQUENCE [LARGE SCALE GENOMIC DNA]</scope>
    <source>
        <strain evidence="2">rifampicinis</strain>
    </source>
</reference>
<gene>
    <name evidence="1" type="ORF">G4Y79_09235</name>
</gene>
<dbReference type="RefSeq" id="WP_195172602.1">
    <property type="nucleotide sequence ID" value="NZ_CP062983.1"/>
</dbReference>
<dbReference type="EMBL" id="CP062983">
    <property type="protein sequence ID" value="QPC84539.1"/>
    <property type="molecule type" value="Genomic_DNA"/>
</dbReference>
<evidence type="ECO:0000313" key="1">
    <source>
        <dbReference type="EMBL" id="QPC84539.1"/>
    </source>
</evidence>